<dbReference type="EMBL" id="KZ819703">
    <property type="protein sequence ID" value="PWN53957.1"/>
    <property type="molecule type" value="Genomic_DNA"/>
</dbReference>
<sequence length="216" mass="24737">MTTTGHPPQRLLETFLSTVERDIVPLTAKGVQQGSKVFGAAIFHKDTLQPIVVQTNNETESPLLHGEINTIQTFYRMDRSSRPDPKDCIFFSTHEPCSLCLSGITWSGFRSHYFLFTYEETRDTFSIPYDIQILEQVFRVPSTCPQETKEQLESRPLYNKDNQFWNARSVTELVQGVEGAEERDRYASWSRKVKEMYNGLSEVYQKGKGNVGIPLA</sequence>
<keyword evidence="2" id="KW-1185">Reference proteome</keyword>
<protein>
    <submittedName>
        <fullName evidence="1">Uncharacterized protein</fullName>
    </submittedName>
</protein>
<proteinExistence type="predicted"/>
<reference evidence="1 2" key="1">
    <citation type="journal article" date="2018" name="Mol. Biol. Evol.">
        <title>Broad Genomic Sampling Reveals a Smut Pathogenic Ancestry of the Fungal Clade Ustilaginomycotina.</title>
        <authorList>
            <person name="Kijpornyongpan T."/>
            <person name="Mondo S.J."/>
            <person name="Barry K."/>
            <person name="Sandor L."/>
            <person name="Lee J."/>
            <person name="Lipzen A."/>
            <person name="Pangilinan J."/>
            <person name="LaButti K."/>
            <person name="Hainaut M."/>
            <person name="Henrissat B."/>
            <person name="Grigoriev I.V."/>
            <person name="Spatafora J.W."/>
            <person name="Aime M.C."/>
        </authorList>
    </citation>
    <scope>NUCLEOTIDE SEQUENCE [LARGE SCALE GENOMIC DNA]</scope>
    <source>
        <strain evidence="1 2">SA 807</strain>
    </source>
</reference>
<organism evidence="1 2">
    <name type="scientific">Violaceomyces palustris</name>
    <dbReference type="NCBI Taxonomy" id="1673888"/>
    <lineage>
        <taxon>Eukaryota</taxon>
        <taxon>Fungi</taxon>
        <taxon>Dikarya</taxon>
        <taxon>Basidiomycota</taxon>
        <taxon>Ustilaginomycotina</taxon>
        <taxon>Ustilaginomycetes</taxon>
        <taxon>Violaceomycetales</taxon>
        <taxon>Violaceomycetaceae</taxon>
        <taxon>Violaceomyces</taxon>
    </lineage>
</organism>
<evidence type="ECO:0000313" key="2">
    <source>
        <dbReference type="Proteomes" id="UP000245626"/>
    </source>
</evidence>
<gene>
    <name evidence="1" type="ORF">IE53DRAFT_383531</name>
</gene>
<dbReference type="Proteomes" id="UP000245626">
    <property type="component" value="Unassembled WGS sequence"/>
</dbReference>
<accession>A0ACD0P7D0</accession>
<evidence type="ECO:0000313" key="1">
    <source>
        <dbReference type="EMBL" id="PWN53957.1"/>
    </source>
</evidence>
<name>A0ACD0P7D0_9BASI</name>